<protein>
    <submittedName>
        <fullName evidence="7">Kinase A inhibitor</fullName>
    </submittedName>
</protein>
<feature type="compositionally biased region" description="Low complexity" evidence="4">
    <location>
        <begin position="23"/>
        <end position="34"/>
    </location>
</feature>
<dbReference type="Pfam" id="PF02626">
    <property type="entry name" value="CT_A_B"/>
    <property type="match status" value="2"/>
</dbReference>
<dbReference type="InterPro" id="IPR029000">
    <property type="entry name" value="Cyclophilin-like_dom_sf"/>
</dbReference>
<evidence type="ECO:0000256" key="2">
    <source>
        <dbReference type="ARBA" id="ARBA00022801"/>
    </source>
</evidence>
<dbReference type="SUPFAM" id="SSF50891">
    <property type="entry name" value="Cyclophilin-like"/>
    <property type="match status" value="2"/>
</dbReference>
<dbReference type="PANTHER" id="PTHR43309">
    <property type="entry name" value="5-OXOPROLINASE SUBUNIT C"/>
    <property type="match status" value="1"/>
</dbReference>
<evidence type="ECO:0000256" key="4">
    <source>
        <dbReference type="SAM" id="MobiDB-lite"/>
    </source>
</evidence>
<keyword evidence="2" id="KW-0378">Hydrolase</keyword>
<reference evidence="7" key="2">
    <citation type="submission" date="2020-07" db="EMBL/GenBank/DDBJ databases">
        <title>Genome of starter culture bacteria Kocuria salsicia reveals its technological properties and safety for usage in meat industry.</title>
        <authorList>
            <person name="Michael M."/>
            <person name="Konstantin K."/>
            <person name="Evgenii K."/>
            <person name="Galina S."/>
            <person name="Oksana K."/>
            <person name="Andrei L."/>
        </authorList>
    </citation>
    <scope>NUCLEOTIDE SEQUENCE [LARGE SCALE GENOMIC DNA]</scope>
    <source>
        <strain evidence="7">80</strain>
    </source>
</reference>
<feature type="domain" description="Carboxyltransferase" evidence="6">
    <location>
        <begin position="298"/>
        <end position="640"/>
    </location>
</feature>
<feature type="region of interest" description="Disordered" evidence="4">
    <location>
        <begin position="354"/>
        <end position="411"/>
    </location>
</feature>
<feature type="compositionally biased region" description="Low complexity" evidence="4">
    <location>
        <begin position="370"/>
        <end position="400"/>
    </location>
</feature>
<feature type="compositionally biased region" description="Polar residues" evidence="4">
    <location>
        <begin position="354"/>
        <end position="369"/>
    </location>
</feature>
<feature type="compositionally biased region" description="Low complexity" evidence="4">
    <location>
        <begin position="633"/>
        <end position="649"/>
    </location>
</feature>
<dbReference type="GO" id="GO:0016787">
    <property type="term" value="F:hydrolase activity"/>
    <property type="evidence" value="ECO:0007669"/>
    <property type="project" value="UniProtKB-KW"/>
</dbReference>
<dbReference type="AlphaFoldDB" id="A0A7D7L2I0"/>
<dbReference type="InterPro" id="IPR003833">
    <property type="entry name" value="CT_C_D"/>
</dbReference>
<keyword evidence="1" id="KW-0547">Nucleotide-binding</keyword>
<evidence type="ECO:0000256" key="1">
    <source>
        <dbReference type="ARBA" id="ARBA00022741"/>
    </source>
</evidence>
<dbReference type="SUPFAM" id="SSF160467">
    <property type="entry name" value="PH0987 N-terminal domain-like"/>
    <property type="match status" value="1"/>
</dbReference>
<evidence type="ECO:0000313" key="8">
    <source>
        <dbReference type="Proteomes" id="UP000216825"/>
    </source>
</evidence>
<feature type="compositionally biased region" description="Gly residues" evidence="4">
    <location>
        <begin position="12"/>
        <end position="22"/>
    </location>
</feature>
<dbReference type="EMBL" id="CP059343">
    <property type="protein sequence ID" value="QMS56224.1"/>
    <property type="molecule type" value="Genomic_DNA"/>
</dbReference>
<feature type="region of interest" description="Disordered" evidence="4">
    <location>
        <begin position="627"/>
        <end position="655"/>
    </location>
</feature>
<feature type="domain" description="Carboxyltransferase" evidence="5">
    <location>
        <begin position="53"/>
        <end position="242"/>
    </location>
</feature>
<dbReference type="SMART" id="SM00796">
    <property type="entry name" value="AHS1"/>
    <property type="match status" value="1"/>
</dbReference>
<dbReference type="InterPro" id="IPR052708">
    <property type="entry name" value="PxpC"/>
</dbReference>
<dbReference type="Proteomes" id="UP000216825">
    <property type="component" value="Chromosome"/>
</dbReference>
<dbReference type="Gene3D" id="2.40.100.10">
    <property type="entry name" value="Cyclophilin-like"/>
    <property type="match status" value="2"/>
</dbReference>
<keyword evidence="8" id="KW-1185">Reference proteome</keyword>
<dbReference type="Pfam" id="PF02682">
    <property type="entry name" value="CT_C_D"/>
    <property type="match status" value="1"/>
</dbReference>
<name>A0A7D7L2I0_KOCVA</name>
<dbReference type="InterPro" id="IPR003778">
    <property type="entry name" value="CT_A_B"/>
</dbReference>
<dbReference type="SMART" id="SM00797">
    <property type="entry name" value="AHS2"/>
    <property type="match status" value="1"/>
</dbReference>
<reference evidence="7" key="1">
    <citation type="submission" date="2017-08" db="EMBL/GenBank/DDBJ databases">
        <authorList>
            <person name="Minaev M."/>
            <person name="Kurbakov K.A."/>
            <person name="Solodovnikova G.I."/>
            <person name="Kuznetsova O.A."/>
            <person name="Lisitsyn A.B."/>
        </authorList>
    </citation>
    <scope>NUCLEOTIDE SEQUENCE</scope>
    <source>
        <strain evidence="7">80</strain>
    </source>
</reference>
<accession>A0A7D7L2I0</accession>
<sequence>MSSGASRADGPHGSGGRAGSGDGARSSGPAAPAGTNAGEAGDDVVGSPGSPAPTVRWAGTEAFLLDCGSLPEVVRWHAHLAAHPFPGQVDVLAAATTVLVSFASARTARAGASAVGSVAPAESAGEQGRTVEIPVVYDGEDLAEVARLTGLGERGVVEAHTGALWTAAFGGFAPGFTYLVADGDPLDVPRRDSPRTAVPAGSVALAGTFSAVYPRSSPGGWQLIGRTDAVLWDETREPPALIRPGDTVRYRAVRELVTVADDATVAPARPSPAAHALVVEAPGMQTLVQDLGRPGLGDLGVPSSGAADRASAAQANRLVGNDAPAEVLEVTLGGLSLTARGHHVLALTGAPVTGTITRSADPSPTESGLSTTTAGATRAGTAADGDPATATARTAPASDTEPPVDTASAVDAAPSGHVRSVPFCAPFALYDGERLRLDTASRGLRCCVAVRGGLDLPEVLGSRSTDVLSGTGPDPVAAGDELPVHPVPAGRAVGLPEPPEVEIQDRGETAVLRIVPGPRDDWFTPESLAALTGRTWRVATNSNRVGVRFEEPQDGPALERSRTEELASEGVVTGSLQVPHSGVPVLFLADHPVTGGYPVIAVVAPRDLPLAAQLAPGTDVRFEVAEVADTARTSPPQSTPSQPTPDQTTRTGESA</sequence>
<dbReference type="KEGG" id="kvr:CIB50_0000926"/>
<evidence type="ECO:0000256" key="3">
    <source>
        <dbReference type="ARBA" id="ARBA00022840"/>
    </source>
</evidence>
<dbReference type="GO" id="GO:0005524">
    <property type="term" value="F:ATP binding"/>
    <property type="evidence" value="ECO:0007669"/>
    <property type="project" value="UniProtKB-KW"/>
</dbReference>
<feature type="region of interest" description="Disordered" evidence="4">
    <location>
        <begin position="1"/>
        <end position="53"/>
    </location>
</feature>
<evidence type="ECO:0000313" key="7">
    <source>
        <dbReference type="EMBL" id="QMS56224.1"/>
    </source>
</evidence>
<proteinExistence type="predicted"/>
<organism evidence="7 8">
    <name type="scientific">Kocuria varians</name>
    <name type="common">Micrococcus varians</name>
    <dbReference type="NCBI Taxonomy" id="1272"/>
    <lineage>
        <taxon>Bacteria</taxon>
        <taxon>Bacillati</taxon>
        <taxon>Actinomycetota</taxon>
        <taxon>Actinomycetes</taxon>
        <taxon>Micrococcales</taxon>
        <taxon>Micrococcaceae</taxon>
        <taxon>Kocuria</taxon>
    </lineage>
</organism>
<dbReference type="Gene3D" id="3.30.1360.40">
    <property type="match status" value="1"/>
</dbReference>
<dbReference type="PANTHER" id="PTHR43309:SF3">
    <property type="entry name" value="5-OXOPROLINASE SUBUNIT C"/>
    <property type="match status" value="1"/>
</dbReference>
<keyword evidence="3" id="KW-0067">ATP-binding</keyword>
<evidence type="ECO:0000259" key="6">
    <source>
        <dbReference type="SMART" id="SM00797"/>
    </source>
</evidence>
<evidence type="ECO:0000259" key="5">
    <source>
        <dbReference type="SMART" id="SM00796"/>
    </source>
</evidence>
<gene>
    <name evidence="7" type="primary">kipI</name>
    <name evidence="7" type="ORF">CIB50_0000926</name>
</gene>